<feature type="region of interest" description="Disordered" evidence="1">
    <location>
        <begin position="45"/>
        <end position="73"/>
    </location>
</feature>
<reference evidence="2" key="1">
    <citation type="submission" date="2016-03" db="EMBL/GenBank/DDBJ databases">
        <title>Mechanisms controlling the formation of the plant cell surface in tip-growing cells are functionally conserved among land plants.</title>
        <authorList>
            <person name="Honkanen S."/>
            <person name="Jones V.A."/>
            <person name="Morieri G."/>
            <person name="Champion C."/>
            <person name="Hetherington A.J."/>
            <person name="Kelly S."/>
            <person name="Saint-Marcoux D."/>
            <person name="Proust H."/>
            <person name="Prescott H."/>
            <person name="Dolan L."/>
        </authorList>
    </citation>
    <scope>NUCLEOTIDE SEQUENCE [LARGE SCALE GENOMIC DNA]</scope>
    <source>
        <tissue evidence="2">Whole gametophyte</tissue>
    </source>
</reference>
<organism evidence="2 3">
    <name type="scientific">Marchantia polymorpha subsp. ruderalis</name>
    <dbReference type="NCBI Taxonomy" id="1480154"/>
    <lineage>
        <taxon>Eukaryota</taxon>
        <taxon>Viridiplantae</taxon>
        <taxon>Streptophyta</taxon>
        <taxon>Embryophyta</taxon>
        <taxon>Marchantiophyta</taxon>
        <taxon>Marchantiopsida</taxon>
        <taxon>Marchantiidae</taxon>
        <taxon>Marchantiales</taxon>
        <taxon>Marchantiaceae</taxon>
        <taxon>Marchantia</taxon>
    </lineage>
</organism>
<gene>
    <name evidence="2" type="ORF">AXG93_3102s1090</name>
</gene>
<evidence type="ECO:0000256" key="1">
    <source>
        <dbReference type="SAM" id="MobiDB-lite"/>
    </source>
</evidence>
<dbReference type="EMBL" id="LVLJ01001475">
    <property type="protein sequence ID" value="OAE29283.1"/>
    <property type="molecule type" value="Genomic_DNA"/>
</dbReference>
<comment type="caution">
    <text evidence="2">The sequence shown here is derived from an EMBL/GenBank/DDBJ whole genome shotgun (WGS) entry which is preliminary data.</text>
</comment>
<proteinExistence type="predicted"/>
<name>A0A176W9D4_MARPO</name>
<keyword evidence="3" id="KW-1185">Reference proteome</keyword>
<evidence type="ECO:0000313" key="3">
    <source>
        <dbReference type="Proteomes" id="UP000077202"/>
    </source>
</evidence>
<dbReference type="AlphaFoldDB" id="A0A176W9D4"/>
<protein>
    <submittedName>
        <fullName evidence="2">Uncharacterized protein</fullName>
    </submittedName>
</protein>
<dbReference type="Proteomes" id="UP000077202">
    <property type="component" value="Unassembled WGS sequence"/>
</dbReference>
<feature type="region of interest" description="Disordered" evidence="1">
    <location>
        <begin position="85"/>
        <end position="120"/>
    </location>
</feature>
<sequence>MASSGKTTVRLAVIRCSTSTTAGAFTEKTARTSGVANPDALYPRKFDVSAPGPTVRDAGDGVGSNSESGTGEASMMLLGKVSEVEARGGKNRPSPECADKEPVRSGQVQTGPPTLDSRPRKRLEELWKRGIWQQLSPTTVGLHVAALVSCPGLQMRFPLLQTAAAAAADRCIRRPWLAHMLVPSFLSMIPLRGIYPPLPRPTFARGYSPCSRAPFPS</sequence>
<accession>A0A176W9D4</accession>
<evidence type="ECO:0000313" key="2">
    <source>
        <dbReference type="EMBL" id="OAE29283.1"/>
    </source>
</evidence>